<keyword evidence="2" id="KW-1133">Transmembrane helix</keyword>
<accession>A0AAD5SNN5</accession>
<feature type="region of interest" description="Disordered" evidence="1">
    <location>
        <begin position="42"/>
        <end position="70"/>
    </location>
</feature>
<comment type="caution">
    <text evidence="3">The sequence shown here is derived from an EMBL/GenBank/DDBJ whole genome shotgun (WGS) entry which is preliminary data.</text>
</comment>
<feature type="transmembrane region" description="Helical" evidence="2">
    <location>
        <begin position="230"/>
        <end position="249"/>
    </location>
</feature>
<proteinExistence type="predicted"/>
<organism evidence="3 4">
    <name type="scientific">Physocladia obscura</name>
    <dbReference type="NCBI Taxonomy" id="109957"/>
    <lineage>
        <taxon>Eukaryota</taxon>
        <taxon>Fungi</taxon>
        <taxon>Fungi incertae sedis</taxon>
        <taxon>Chytridiomycota</taxon>
        <taxon>Chytridiomycota incertae sedis</taxon>
        <taxon>Chytridiomycetes</taxon>
        <taxon>Chytridiales</taxon>
        <taxon>Chytriomycetaceae</taxon>
        <taxon>Physocladia</taxon>
    </lineage>
</organism>
<dbReference type="EMBL" id="JADGJH010003819">
    <property type="protein sequence ID" value="KAJ3088629.1"/>
    <property type="molecule type" value="Genomic_DNA"/>
</dbReference>
<reference evidence="3" key="1">
    <citation type="submission" date="2020-05" db="EMBL/GenBank/DDBJ databases">
        <title>Phylogenomic resolution of chytrid fungi.</title>
        <authorList>
            <person name="Stajich J.E."/>
            <person name="Amses K."/>
            <person name="Simmons R."/>
            <person name="Seto K."/>
            <person name="Myers J."/>
            <person name="Bonds A."/>
            <person name="Quandt C.A."/>
            <person name="Barry K."/>
            <person name="Liu P."/>
            <person name="Grigoriev I."/>
            <person name="Longcore J.E."/>
            <person name="James T.Y."/>
        </authorList>
    </citation>
    <scope>NUCLEOTIDE SEQUENCE</scope>
    <source>
        <strain evidence="3">JEL0513</strain>
    </source>
</reference>
<gene>
    <name evidence="3" type="ORF">HK100_007986</name>
</gene>
<keyword evidence="2" id="KW-0812">Transmembrane</keyword>
<dbReference type="Proteomes" id="UP001211907">
    <property type="component" value="Unassembled WGS sequence"/>
</dbReference>
<evidence type="ECO:0000313" key="3">
    <source>
        <dbReference type="EMBL" id="KAJ3088629.1"/>
    </source>
</evidence>
<protein>
    <submittedName>
        <fullName evidence="3">Uncharacterized protein</fullName>
    </submittedName>
</protein>
<feature type="transmembrane region" description="Helical" evidence="2">
    <location>
        <begin position="143"/>
        <end position="168"/>
    </location>
</feature>
<keyword evidence="4" id="KW-1185">Reference proteome</keyword>
<keyword evidence="2" id="KW-0472">Membrane</keyword>
<feature type="transmembrane region" description="Helical" evidence="2">
    <location>
        <begin position="379"/>
        <end position="400"/>
    </location>
</feature>
<dbReference type="AlphaFoldDB" id="A0AAD5SNN5"/>
<feature type="transmembrane region" description="Helical" evidence="2">
    <location>
        <begin position="188"/>
        <end position="210"/>
    </location>
</feature>
<name>A0AAD5SNN5_9FUNG</name>
<evidence type="ECO:0000256" key="1">
    <source>
        <dbReference type="SAM" id="MobiDB-lite"/>
    </source>
</evidence>
<feature type="transmembrane region" description="Helical" evidence="2">
    <location>
        <begin position="520"/>
        <end position="540"/>
    </location>
</feature>
<feature type="transmembrane region" description="Helical" evidence="2">
    <location>
        <begin position="457"/>
        <end position="476"/>
    </location>
</feature>
<evidence type="ECO:0000313" key="4">
    <source>
        <dbReference type="Proteomes" id="UP001211907"/>
    </source>
</evidence>
<evidence type="ECO:0000256" key="2">
    <source>
        <dbReference type="SAM" id="Phobius"/>
    </source>
</evidence>
<sequence>MRAGGVISSSRPCPQIVMHLCNHCATNCQLYTQLINHGNNNDSGSDSDELAHELDSEGLPTAASNSANSQRYSSANSWGILQQKLRRKHKTRTAQLLPFPCETCRAHVDGVLRLQTRLLALRPKETSSPTISVSSSTVSTKSLVARIAGLVSIFFACVALVCHTAAMWMPVSTLNVVNNMTVPFISPIVLYSLCALSAPLLFVNPLTPLLNSSKSLFFNYNAFITRDADVAQMLFLALRLVTIYVLLILRSSFIVSIISGRTKSNDSAGTSDFSTPSHPVKNEESKFFLRKRSHSSALVETSEDILNSTDPELVNLEFAFANSLPTASLQKSQRIKLTKSSSSFFSSPSEPVTVTPQSILADMDTITEYYTTWMRRIRVLHALTVACGIVACWTRLWIWWNVNLSSLFWVLFCHAFSRGMGTVTSGLWRREWINWLKEDDDDNEDNEEGNNHASKGLLLFVVALLINIAFVGIYSAKYFVGVNAVDYYVTHKSEEMLRFTSDRLPAYAGSEFIRAFDVDLALLSVLCGNFLDFLGLLYLLGL</sequence>